<dbReference type="EMBL" id="JAPEVG010000322">
    <property type="protein sequence ID" value="KAJ8468767.1"/>
    <property type="molecule type" value="Genomic_DNA"/>
</dbReference>
<gene>
    <name evidence="2" type="ORF">ONZ51_g9438</name>
</gene>
<keyword evidence="3" id="KW-1185">Reference proteome</keyword>
<protein>
    <submittedName>
        <fullName evidence="2">Uncharacterized protein</fullName>
    </submittedName>
</protein>
<dbReference type="AlphaFoldDB" id="A0AAD7X9T5"/>
<feature type="compositionally biased region" description="Polar residues" evidence="1">
    <location>
        <begin position="79"/>
        <end position="89"/>
    </location>
</feature>
<proteinExistence type="predicted"/>
<name>A0AAD7X9T5_9APHY</name>
<organism evidence="2 3">
    <name type="scientific">Trametes cubensis</name>
    <dbReference type="NCBI Taxonomy" id="1111947"/>
    <lineage>
        <taxon>Eukaryota</taxon>
        <taxon>Fungi</taxon>
        <taxon>Dikarya</taxon>
        <taxon>Basidiomycota</taxon>
        <taxon>Agaricomycotina</taxon>
        <taxon>Agaricomycetes</taxon>
        <taxon>Polyporales</taxon>
        <taxon>Polyporaceae</taxon>
        <taxon>Trametes</taxon>
    </lineage>
</organism>
<feature type="region of interest" description="Disordered" evidence="1">
    <location>
        <begin position="165"/>
        <end position="185"/>
    </location>
</feature>
<feature type="region of interest" description="Disordered" evidence="1">
    <location>
        <begin position="1"/>
        <end position="92"/>
    </location>
</feature>
<feature type="region of interest" description="Disordered" evidence="1">
    <location>
        <begin position="244"/>
        <end position="268"/>
    </location>
</feature>
<comment type="caution">
    <text evidence="2">The sequence shown here is derived from an EMBL/GenBank/DDBJ whole genome shotgun (WGS) entry which is preliminary data.</text>
</comment>
<reference evidence="2" key="1">
    <citation type="submission" date="2022-11" db="EMBL/GenBank/DDBJ databases">
        <title>Genome Sequence of Cubamyces cubensis.</title>
        <authorList>
            <person name="Buettner E."/>
        </authorList>
    </citation>
    <scope>NUCLEOTIDE SEQUENCE</scope>
    <source>
        <strain evidence="2">MPL-01</strain>
    </source>
</reference>
<dbReference type="Proteomes" id="UP001215151">
    <property type="component" value="Unassembled WGS sequence"/>
</dbReference>
<evidence type="ECO:0000256" key="1">
    <source>
        <dbReference type="SAM" id="MobiDB-lite"/>
    </source>
</evidence>
<evidence type="ECO:0000313" key="3">
    <source>
        <dbReference type="Proteomes" id="UP001215151"/>
    </source>
</evidence>
<evidence type="ECO:0000313" key="2">
    <source>
        <dbReference type="EMBL" id="KAJ8468767.1"/>
    </source>
</evidence>
<feature type="compositionally biased region" description="Polar residues" evidence="1">
    <location>
        <begin position="258"/>
        <end position="268"/>
    </location>
</feature>
<accession>A0AAD7X9T5</accession>
<sequence>MSLKAPVARRASSYHPSPVSACEPRTMLSKINTSLHSPDRPPRRPYGPRSALTPSPASAKYERRTPIVEVWKSRRGPTTIRTSPPQTSLPYDADMEQDPLSGILSDQTISLAPRCYRLKVIEMDASSSSESDDSDGSVLESFFSFTASPVQSPSFTATTFHPRQLHRPAPLSLPSPSPSHLSPTSPNVIIREYGSGDKVDRWIHSGGLEPMLTPMLVEDSPHEYWDDGGQSDWREVIDKFLQHEEGDLDDPHYPPTPSGDTPANFVTF</sequence>